<name>A0A418Q9J3_9CORY</name>
<reference evidence="1 2" key="1">
    <citation type="submission" date="2018-09" db="EMBL/GenBank/DDBJ databases">
        <title>Optimization and identification of Corynebacterium falsenii FN1-14 from fish paste.</title>
        <authorList>
            <person name="Daroonpunt R."/>
            <person name="Tanasupawat S."/>
        </authorList>
    </citation>
    <scope>NUCLEOTIDE SEQUENCE [LARGE SCALE GENOMIC DNA]</scope>
    <source>
        <strain evidence="1 2">FN1-14</strain>
    </source>
</reference>
<keyword evidence="2" id="KW-1185">Reference proteome</keyword>
<proteinExistence type="predicted"/>
<comment type="caution">
    <text evidence="1">The sequence shown here is derived from an EMBL/GenBank/DDBJ whole genome shotgun (WGS) entry which is preliminary data.</text>
</comment>
<accession>A0A418Q9J3</accession>
<evidence type="ECO:0000313" key="2">
    <source>
        <dbReference type="Proteomes" id="UP000285278"/>
    </source>
</evidence>
<dbReference type="OrthoDB" id="3267646at2"/>
<dbReference type="STRING" id="1451189.CFAL_11215"/>
<sequence>MVWRSVLWAGVFGAAGTLHFVHPKNFDQIVPEGIPGTARQWTYASGVVELGLAASIGVATAVPTLRPYLSSAVAPAAAGFLASVWPANMKMAWDWRDKDAAKKAIAFARVPLQIPMIASARKLGS</sequence>
<protein>
    <recommendedName>
        <fullName evidence="3">DoxX family membrane protein</fullName>
    </recommendedName>
</protein>
<dbReference type="EMBL" id="QXJK01000002">
    <property type="protein sequence ID" value="RIX36354.1"/>
    <property type="molecule type" value="Genomic_DNA"/>
</dbReference>
<evidence type="ECO:0008006" key="3">
    <source>
        <dbReference type="Google" id="ProtNLM"/>
    </source>
</evidence>
<dbReference type="AlphaFoldDB" id="A0A418Q9J3"/>
<dbReference type="PANTHER" id="PTHR36974:SF1">
    <property type="entry name" value="DOXX FAMILY MEMBRANE PROTEIN"/>
    <property type="match status" value="1"/>
</dbReference>
<dbReference type="PANTHER" id="PTHR36974">
    <property type="entry name" value="MEMBRANE PROTEIN-RELATED"/>
    <property type="match status" value="1"/>
</dbReference>
<dbReference type="Proteomes" id="UP000285278">
    <property type="component" value="Unassembled WGS sequence"/>
</dbReference>
<gene>
    <name evidence="1" type="ORF">D3M95_03130</name>
</gene>
<organism evidence="1 2">
    <name type="scientific">Corynebacterium falsenii</name>
    <dbReference type="NCBI Taxonomy" id="108486"/>
    <lineage>
        <taxon>Bacteria</taxon>
        <taxon>Bacillati</taxon>
        <taxon>Actinomycetota</taxon>
        <taxon>Actinomycetes</taxon>
        <taxon>Mycobacteriales</taxon>
        <taxon>Corynebacteriaceae</taxon>
        <taxon>Corynebacterium</taxon>
    </lineage>
</organism>
<evidence type="ECO:0000313" key="1">
    <source>
        <dbReference type="EMBL" id="RIX36354.1"/>
    </source>
</evidence>